<dbReference type="InterPro" id="IPR036047">
    <property type="entry name" value="F-box-like_dom_sf"/>
</dbReference>
<name>A0AAV5WC03_9BILA</name>
<dbReference type="Proteomes" id="UP001432322">
    <property type="component" value="Unassembled WGS sequence"/>
</dbReference>
<dbReference type="SUPFAM" id="SSF81383">
    <property type="entry name" value="F-box domain"/>
    <property type="match status" value="1"/>
</dbReference>
<dbReference type="CDD" id="cd09917">
    <property type="entry name" value="F-box_SF"/>
    <property type="match status" value="1"/>
</dbReference>
<keyword evidence="3" id="KW-1185">Reference proteome</keyword>
<gene>
    <name evidence="2" type="ORF">PFISCL1PPCAC_19210</name>
</gene>
<dbReference type="EMBL" id="BTSY01000005">
    <property type="protein sequence ID" value="GMT27913.1"/>
    <property type="molecule type" value="Genomic_DNA"/>
</dbReference>
<evidence type="ECO:0000313" key="2">
    <source>
        <dbReference type="EMBL" id="GMT27913.1"/>
    </source>
</evidence>
<dbReference type="PROSITE" id="PS50181">
    <property type="entry name" value="FBOX"/>
    <property type="match status" value="1"/>
</dbReference>
<dbReference type="AlphaFoldDB" id="A0AAV5WC03"/>
<dbReference type="InterPro" id="IPR001810">
    <property type="entry name" value="F-box_dom"/>
</dbReference>
<sequence length="299" mass="34963">MSQDSVDELVHGVKKMGKPTFLGLPNEIISKIFTYLDVPSRLKFRVNRRLNQIEKETEFYVPKITIVHTSLIFETMAYVDFSGPNDDFIKLYELGRIPKLFNIVGNKRESFIRCLSKMAKNTFFEKIEFRMNGTQMYYPLTVAVSLLTSNFLEFEEGVNDKTILGLVRYKKNAKLVNIRISSRFNSPDAVVDVYKKMVDRSIKLESLSLSLSEIEWTDKFLNLIGIRGSGKKWRSNVNVELFYDTSNKDKHKLIILDGVYRISIKYGSSNRKFEIEKYENNDELRRWKEIVEKIDVLIM</sequence>
<proteinExistence type="predicted"/>
<evidence type="ECO:0000259" key="1">
    <source>
        <dbReference type="PROSITE" id="PS50181"/>
    </source>
</evidence>
<dbReference type="Pfam" id="PF00646">
    <property type="entry name" value="F-box"/>
    <property type="match status" value="1"/>
</dbReference>
<organism evidence="2 3">
    <name type="scientific">Pristionchus fissidentatus</name>
    <dbReference type="NCBI Taxonomy" id="1538716"/>
    <lineage>
        <taxon>Eukaryota</taxon>
        <taxon>Metazoa</taxon>
        <taxon>Ecdysozoa</taxon>
        <taxon>Nematoda</taxon>
        <taxon>Chromadorea</taxon>
        <taxon>Rhabditida</taxon>
        <taxon>Rhabditina</taxon>
        <taxon>Diplogasteromorpha</taxon>
        <taxon>Diplogasteroidea</taxon>
        <taxon>Neodiplogasteridae</taxon>
        <taxon>Pristionchus</taxon>
    </lineage>
</organism>
<evidence type="ECO:0000313" key="3">
    <source>
        <dbReference type="Proteomes" id="UP001432322"/>
    </source>
</evidence>
<comment type="caution">
    <text evidence="2">The sequence shown here is derived from an EMBL/GenBank/DDBJ whole genome shotgun (WGS) entry which is preliminary data.</text>
</comment>
<accession>A0AAV5WC03</accession>
<reference evidence="2" key="1">
    <citation type="submission" date="2023-10" db="EMBL/GenBank/DDBJ databases">
        <title>Genome assembly of Pristionchus species.</title>
        <authorList>
            <person name="Yoshida K."/>
            <person name="Sommer R.J."/>
        </authorList>
    </citation>
    <scope>NUCLEOTIDE SEQUENCE</scope>
    <source>
        <strain evidence="2">RS5133</strain>
    </source>
</reference>
<feature type="domain" description="F-box" evidence="1">
    <location>
        <begin position="18"/>
        <end position="76"/>
    </location>
</feature>
<dbReference type="SMART" id="SM00256">
    <property type="entry name" value="FBOX"/>
    <property type="match status" value="1"/>
</dbReference>
<protein>
    <recommendedName>
        <fullName evidence="1">F-box domain-containing protein</fullName>
    </recommendedName>
</protein>